<dbReference type="EMBL" id="CAJFCJ010000002">
    <property type="protein sequence ID" value="CAD5112559.1"/>
    <property type="molecule type" value="Genomic_DNA"/>
</dbReference>
<protein>
    <submittedName>
        <fullName evidence="8">DgyrCDS1769</fullName>
    </submittedName>
</protein>
<dbReference type="PANTHER" id="PTHR11249:SF2">
    <property type="entry name" value="GLIA MATURATION FACTOR"/>
    <property type="match status" value="1"/>
</dbReference>
<dbReference type="Pfam" id="PF00241">
    <property type="entry name" value="Cofilin_ADF"/>
    <property type="match status" value="1"/>
</dbReference>
<name>A0A7I8VA57_9ANNE</name>
<dbReference type="InterPro" id="IPR029006">
    <property type="entry name" value="ADF-H/Gelsolin-like_dom_sf"/>
</dbReference>
<evidence type="ECO:0000256" key="5">
    <source>
        <dbReference type="ARBA" id="ARBA00023242"/>
    </source>
</evidence>
<feature type="domain" description="ADF-H" evidence="7">
    <location>
        <begin position="1"/>
        <end position="140"/>
    </location>
</feature>
<evidence type="ECO:0000313" key="9">
    <source>
        <dbReference type="Proteomes" id="UP000549394"/>
    </source>
</evidence>
<dbReference type="GO" id="GO:0034316">
    <property type="term" value="P:negative regulation of Arp2/3 complex-mediated actin nucleation"/>
    <property type="evidence" value="ECO:0007669"/>
    <property type="project" value="TreeGrafter"/>
</dbReference>
<evidence type="ECO:0000259" key="7">
    <source>
        <dbReference type="PROSITE" id="PS51263"/>
    </source>
</evidence>
<dbReference type="InterPro" id="IPR011171">
    <property type="entry name" value="GMF"/>
</dbReference>
<dbReference type="GO" id="GO:0071846">
    <property type="term" value="P:actin filament debranching"/>
    <property type="evidence" value="ECO:0007669"/>
    <property type="project" value="InterPro"/>
</dbReference>
<dbReference type="Proteomes" id="UP000549394">
    <property type="component" value="Unassembled WGS sequence"/>
</dbReference>
<sequence length="143" mass="16769">MKICDVDPALLDKIKKFRFSQEKKNRAFLMKIDTEKMLIVNDDSFDEDEYDNISIEELANEIPASQPRFVAYSYCYKHDDGRVSYPICFIFVSPFGCKPELQMMYAGSKSNLVKVAQFTKVFEVRSTEELDEEWLKSKLGFFR</sequence>
<dbReference type="FunFam" id="3.40.20.10:FF:000026">
    <property type="entry name" value="Glia maturation factor"/>
    <property type="match status" value="1"/>
</dbReference>
<dbReference type="GO" id="GO:0003779">
    <property type="term" value="F:actin binding"/>
    <property type="evidence" value="ECO:0007669"/>
    <property type="project" value="InterPro"/>
</dbReference>
<dbReference type="GO" id="GO:0071933">
    <property type="term" value="F:Arp2/3 complex binding"/>
    <property type="evidence" value="ECO:0007669"/>
    <property type="project" value="InterPro"/>
</dbReference>
<evidence type="ECO:0000256" key="2">
    <source>
        <dbReference type="ARBA" id="ARBA00004496"/>
    </source>
</evidence>
<comment type="caution">
    <text evidence="8">The sequence shown here is derived from an EMBL/GenBank/DDBJ whole genome shotgun (WGS) entry which is preliminary data.</text>
</comment>
<dbReference type="GO" id="GO:0005634">
    <property type="term" value="C:nucleus"/>
    <property type="evidence" value="ECO:0007669"/>
    <property type="project" value="UniProtKB-SubCell"/>
</dbReference>
<evidence type="ECO:0000256" key="6">
    <source>
        <dbReference type="PIRNR" id="PIRNR001788"/>
    </source>
</evidence>
<dbReference type="OrthoDB" id="3919494at2759"/>
<accession>A0A7I8VA57</accession>
<organism evidence="8 9">
    <name type="scientific">Dimorphilus gyrociliatus</name>
    <dbReference type="NCBI Taxonomy" id="2664684"/>
    <lineage>
        <taxon>Eukaryota</taxon>
        <taxon>Metazoa</taxon>
        <taxon>Spiralia</taxon>
        <taxon>Lophotrochozoa</taxon>
        <taxon>Annelida</taxon>
        <taxon>Polychaeta</taxon>
        <taxon>Polychaeta incertae sedis</taxon>
        <taxon>Dinophilidae</taxon>
        <taxon>Dimorphilus</taxon>
    </lineage>
</organism>
<dbReference type="PROSITE" id="PS51263">
    <property type="entry name" value="ADF_H"/>
    <property type="match status" value="1"/>
</dbReference>
<keyword evidence="4" id="KW-0963">Cytoplasm</keyword>
<comment type="subcellular location">
    <subcellularLocation>
        <location evidence="2">Cytoplasm</location>
    </subcellularLocation>
    <subcellularLocation>
        <location evidence="1">Nucleus</location>
    </subcellularLocation>
</comment>
<dbReference type="PIRSF" id="PIRSF001788">
    <property type="entry name" value="GMF-beta"/>
    <property type="match status" value="1"/>
</dbReference>
<dbReference type="InterPro" id="IPR002108">
    <property type="entry name" value="ADF-H"/>
</dbReference>
<dbReference type="PANTHER" id="PTHR11249">
    <property type="entry name" value="GLIAL FACTOR NATURATION FACTOR"/>
    <property type="match status" value="1"/>
</dbReference>
<comment type="similarity">
    <text evidence="3 6">Belongs to the actin-binding proteins ADF family. GMF subfamily.</text>
</comment>
<keyword evidence="9" id="KW-1185">Reference proteome</keyword>
<evidence type="ECO:0000256" key="3">
    <source>
        <dbReference type="ARBA" id="ARBA00010055"/>
    </source>
</evidence>
<dbReference type="SMART" id="SM00102">
    <property type="entry name" value="ADF"/>
    <property type="match status" value="1"/>
</dbReference>
<dbReference type="GO" id="GO:0030864">
    <property type="term" value="C:cortical actin cytoskeleton"/>
    <property type="evidence" value="ECO:0007669"/>
    <property type="project" value="TreeGrafter"/>
</dbReference>
<evidence type="ECO:0000313" key="8">
    <source>
        <dbReference type="EMBL" id="CAD5112559.1"/>
    </source>
</evidence>
<dbReference type="CDD" id="cd11283">
    <property type="entry name" value="ADF_GMF-beta_like"/>
    <property type="match status" value="1"/>
</dbReference>
<dbReference type="SUPFAM" id="SSF55753">
    <property type="entry name" value="Actin depolymerizing proteins"/>
    <property type="match status" value="1"/>
</dbReference>
<evidence type="ECO:0000256" key="4">
    <source>
        <dbReference type="ARBA" id="ARBA00022490"/>
    </source>
</evidence>
<gene>
    <name evidence="8" type="ORF">DGYR_LOCUS1681</name>
</gene>
<dbReference type="Gene3D" id="3.40.20.10">
    <property type="entry name" value="Severin"/>
    <property type="match status" value="1"/>
</dbReference>
<evidence type="ECO:0000256" key="1">
    <source>
        <dbReference type="ARBA" id="ARBA00004123"/>
    </source>
</evidence>
<proteinExistence type="inferred from homology"/>
<reference evidence="8 9" key="1">
    <citation type="submission" date="2020-08" db="EMBL/GenBank/DDBJ databases">
        <authorList>
            <person name="Hejnol A."/>
        </authorList>
    </citation>
    <scope>NUCLEOTIDE SEQUENCE [LARGE SCALE GENOMIC DNA]</scope>
</reference>
<dbReference type="AlphaFoldDB" id="A0A7I8VA57"/>
<keyword evidence="5" id="KW-0539">Nucleus</keyword>